<accession>A0A401TG08</accession>
<dbReference type="Proteomes" id="UP000287033">
    <property type="component" value="Unassembled WGS sequence"/>
</dbReference>
<name>A0A401TG08_CHIPU</name>
<dbReference type="AlphaFoldDB" id="A0A401TG08"/>
<protein>
    <submittedName>
        <fullName evidence="1">Uncharacterized protein</fullName>
    </submittedName>
</protein>
<gene>
    <name evidence="1" type="ORF">chiPu_0025831</name>
</gene>
<reference evidence="1 2" key="1">
    <citation type="journal article" date="2018" name="Nat. Ecol. Evol.">
        <title>Shark genomes provide insights into elasmobranch evolution and the origin of vertebrates.</title>
        <authorList>
            <person name="Hara Y"/>
            <person name="Yamaguchi K"/>
            <person name="Onimaru K"/>
            <person name="Kadota M"/>
            <person name="Koyanagi M"/>
            <person name="Keeley SD"/>
            <person name="Tatsumi K"/>
            <person name="Tanaka K"/>
            <person name="Motone F"/>
            <person name="Kageyama Y"/>
            <person name="Nozu R"/>
            <person name="Adachi N"/>
            <person name="Nishimura O"/>
            <person name="Nakagawa R"/>
            <person name="Tanegashima C"/>
            <person name="Kiyatake I"/>
            <person name="Matsumoto R"/>
            <person name="Murakumo K"/>
            <person name="Nishida K"/>
            <person name="Terakita A"/>
            <person name="Kuratani S"/>
            <person name="Sato K"/>
            <person name="Hyodo S Kuraku.S."/>
        </authorList>
    </citation>
    <scope>NUCLEOTIDE SEQUENCE [LARGE SCALE GENOMIC DNA]</scope>
</reference>
<keyword evidence="2" id="KW-1185">Reference proteome</keyword>
<evidence type="ECO:0000313" key="2">
    <source>
        <dbReference type="Proteomes" id="UP000287033"/>
    </source>
</evidence>
<dbReference type="EMBL" id="BEZZ01066537">
    <property type="protein sequence ID" value="GCC41594.1"/>
    <property type="molecule type" value="Genomic_DNA"/>
</dbReference>
<feature type="non-terminal residue" evidence="1">
    <location>
        <position position="32"/>
    </location>
</feature>
<evidence type="ECO:0000313" key="1">
    <source>
        <dbReference type="EMBL" id="GCC41594.1"/>
    </source>
</evidence>
<comment type="caution">
    <text evidence="1">The sequence shown here is derived from an EMBL/GenBank/DDBJ whole genome shotgun (WGS) entry which is preliminary data.</text>
</comment>
<proteinExistence type="predicted"/>
<sequence>MFPGCVSPTGAAVLARIRDSRLRSPLHMSSGI</sequence>
<organism evidence="1 2">
    <name type="scientific">Chiloscyllium punctatum</name>
    <name type="common">Brownbanded bambooshark</name>
    <name type="synonym">Hemiscyllium punctatum</name>
    <dbReference type="NCBI Taxonomy" id="137246"/>
    <lineage>
        <taxon>Eukaryota</taxon>
        <taxon>Metazoa</taxon>
        <taxon>Chordata</taxon>
        <taxon>Craniata</taxon>
        <taxon>Vertebrata</taxon>
        <taxon>Chondrichthyes</taxon>
        <taxon>Elasmobranchii</taxon>
        <taxon>Galeomorphii</taxon>
        <taxon>Galeoidea</taxon>
        <taxon>Orectolobiformes</taxon>
        <taxon>Hemiscylliidae</taxon>
        <taxon>Chiloscyllium</taxon>
    </lineage>
</organism>